<gene>
    <name evidence="2" type="ORF">AKJ47_02505</name>
</gene>
<keyword evidence="3" id="KW-1185">Reference proteome</keyword>
<reference evidence="2 3" key="1">
    <citation type="journal article" date="2016" name="Sci. Rep.">
        <title>Metabolic traits of an uncultured archaeal lineage -MSBL1- from brine pools of the Red Sea.</title>
        <authorList>
            <person name="Mwirichia R."/>
            <person name="Alam I."/>
            <person name="Rashid M."/>
            <person name="Vinu M."/>
            <person name="Ba-Alawi W."/>
            <person name="Anthony Kamau A."/>
            <person name="Kamanda Ngugi D."/>
            <person name="Goker M."/>
            <person name="Klenk H.P."/>
            <person name="Bajic V."/>
            <person name="Stingl U."/>
        </authorList>
    </citation>
    <scope>NUCLEOTIDE SEQUENCE [LARGE SCALE GENOMIC DNA]</scope>
    <source>
        <strain evidence="2">SCGC-AAA261G05</strain>
    </source>
</reference>
<dbReference type="EMBL" id="LHYA01000031">
    <property type="protein sequence ID" value="KXB03311.1"/>
    <property type="molecule type" value="Genomic_DNA"/>
</dbReference>
<sequence>MSKYIGLDVHKNKCHATIMSEDGEIQKQEEFKNDTLGLGLFFDGIDDAQIAMEATYSWQPTYQWLEEKGYDVKLAHPKKLELLAKQR</sequence>
<evidence type="ECO:0000313" key="3">
    <source>
        <dbReference type="Proteomes" id="UP000070405"/>
    </source>
</evidence>
<dbReference type="Proteomes" id="UP000070405">
    <property type="component" value="Unassembled WGS sequence"/>
</dbReference>
<dbReference type="GO" id="GO:0006313">
    <property type="term" value="P:DNA transposition"/>
    <property type="evidence" value="ECO:0007669"/>
    <property type="project" value="InterPro"/>
</dbReference>
<comment type="caution">
    <text evidence="2">The sequence shown here is derived from an EMBL/GenBank/DDBJ whole genome shotgun (WGS) entry which is preliminary data.</text>
</comment>
<dbReference type="InterPro" id="IPR002525">
    <property type="entry name" value="Transp_IS110-like_N"/>
</dbReference>
<dbReference type="AlphaFoldDB" id="A0A133VA44"/>
<dbReference type="GO" id="GO:0003677">
    <property type="term" value="F:DNA binding"/>
    <property type="evidence" value="ECO:0007669"/>
    <property type="project" value="InterPro"/>
</dbReference>
<proteinExistence type="predicted"/>
<evidence type="ECO:0000259" key="1">
    <source>
        <dbReference type="Pfam" id="PF01548"/>
    </source>
</evidence>
<organism evidence="2 3">
    <name type="scientific">candidate division MSBL1 archaeon SCGC-AAA261G05</name>
    <dbReference type="NCBI Taxonomy" id="1698276"/>
    <lineage>
        <taxon>Archaea</taxon>
        <taxon>Methanobacteriati</taxon>
        <taxon>Methanobacteriota</taxon>
        <taxon>candidate division MSBL1</taxon>
    </lineage>
</organism>
<accession>A0A133VA44</accession>
<protein>
    <recommendedName>
        <fullName evidence="1">Transposase IS110-like N-terminal domain-containing protein</fullName>
    </recommendedName>
</protein>
<dbReference type="Pfam" id="PF01548">
    <property type="entry name" value="DEDD_Tnp_IS110"/>
    <property type="match status" value="1"/>
</dbReference>
<dbReference type="GO" id="GO:0004803">
    <property type="term" value="F:transposase activity"/>
    <property type="evidence" value="ECO:0007669"/>
    <property type="project" value="InterPro"/>
</dbReference>
<evidence type="ECO:0000313" key="2">
    <source>
        <dbReference type="EMBL" id="KXB03311.1"/>
    </source>
</evidence>
<name>A0A133VA44_9EURY</name>
<feature type="domain" description="Transposase IS110-like N-terminal" evidence="1">
    <location>
        <begin position="5"/>
        <end position="81"/>
    </location>
</feature>